<evidence type="ECO:0000256" key="1">
    <source>
        <dbReference type="ARBA" id="ARBA00004141"/>
    </source>
</evidence>
<gene>
    <name evidence="12" type="ORF">MNOR_LOCUS15315</name>
</gene>
<comment type="similarity">
    <text evidence="2">Belongs to the G-protein coupled receptor 2 family. Mth subfamily.</text>
</comment>
<dbReference type="Pfam" id="PF00002">
    <property type="entry name" value="7tm_2"/>
    <property type="match status" value="1"/>
</dbReference>
<feature type="chain" id="PRO_5043606952" description="G-protein coupled receptors family 2 profile 2 domain-containing protein" evidence="10">
    <location>
        <begin position="18"/>
        <end position="822"/>
    </location>
</feature>
<dbReference type="InterPro" id="IPR023311">
    <property type="entry name" value="Methusela_ecto_dom_2"/>
</dbReference>
<feature type="transmembrane region" description="Helical" evidence="9">
    <location>
        <begin position="476"/>
        <end position="496"/>
    </location>
</feature>
<keyword evidence="13" id="KW-1185">Reference proteome</keyword>
<feature type="transmembrane region" description="Helical" evidence="9">
    <location>
        <begin position="602"/>
        <end position="626"/>
    </location>
</feature>
<dbReference type="Gene3D" id="2.170.180.11">
    <property type="entry name" value="Methuselah ectodomain, domain 2"/>
    <property type="match status" value="1"/>
</dbReference>
<dbReference type="InterPro" id="IPR010596">
    <property type="entry name" value="Methuselah_N_dom"/>
</dbReference>
<proteinExistence type="inferred from homology"/>
<evidence type="ECO:0000256" key="6">
    <source>
        <dbReference type="ARBA" id="ARBA00023040"/>
    </source>
</evidence>
<comment type="caution">
    <text evidence="12">The sequence shown here is derived from an EMBL/GenBank/DDBJ whole genome shotgun (WGS) entry which is preliminary data.</text>
</comment>
<feature type="transmembrane region" description="Helical" evidence="9">
    <location>
        <begin position="647"/>
        <end position="668"/>
    </location>
</feature>
<accession>A0AAV2QT69</accession>
<keyword evidence="6" id="KW-0297">G-protein coupled receptor</keyword>
<feature type="transmembrane region" description="Helical" evidence="9">
    <location>
        <begin position="441"/>
        <end position="464"/>
    </location>
</feature>
<reference evidence="12 13" key="1">
    <citation type="submission" date="2024-05" db="EMBL/GenBank/DDBJ databases">
        <authorList>
            <person name="Wallberg A."/>
        </authorList>
    </citation>
    <scope>NUCLEOTIDE SEQUENCE [LARGE SCALE GENOMIC DNA]</scope>
</reference>
<evidence type="ECO:0000256" key="9">
    <source>
        <dbReference type="SAM" id="Phobius"/>
    </source>
</evidence>
<feature type="compositionally biased region" description="Basic and acidic residues" evidence="8">
    <location>
        <begin position="808"/>
        <end position="822"/>
    </location>
</feature>
<protein>
    <recommendedName>
        <fullName evidence="11">G-protein coupled receptors family 2 profile 2 domain-containing protein</fullName>
    </recommendedName>
</protein>
<dbReference type="CDD" id="cd15039">
    <property type="entry name" value="7tmB3_Methuselah-like"/>
    <property type="match status" value="1"/>
</dbReference>
<dbReference type="PANTHER" id="PTHR46953:SF1">
    <property type="entry name" value="G-PROTEIN COUPLED RECEPTOR MTH-LIKE 1-RELATED"/>
    <property type="match status" value="1"/>
</dbReference>
<evidence type="ECO:0000313" key="13">
    <source>
        <dbReference type="Proteomes" id="UP001497623"/>
    </source>
</evidence>
<feature type="transmembrane region" description="Helical" evidence="9">
    <location>
        <begin position="508"/>
        <end position="532"/>
    </location>
</feature>
<evidence type="ECO:0000256" key="10">
    <source>
        <dbReference type="SAM" id="SignalP"/>
    </source>
</evidence>
<keyword evidence="4 10" id="KW-0732">Signal</keyword>
<dbReference type="GO" id="GO:0007166">
    <property type="term" value="P:cell surface receptor signaling pathway"/>
    <property type="evidence" value="ECO:0007669"/>
    <property type="project" value="InterPro"/>
</dbReference>
<evidence type="ECO:0000256" key="3">
    <source>
        <dbReference type="ARBA" id="ARBA00022692"/>
    </source>
</evidence>
<dbReference type="GO" id="GO:0004930">
    <property type="term" value="F:G protein-coupled receptor activity"/>
    <property type="evidence" value="ECO:0007669"/>
    <property type="project" value="UniProtKB-KW"/>
</dbReference>
<evidence type="ECO:0000256" key="8">
    <source>
        <dbReference type="SAM" id="MobiDB-lite"/>
    </source>
</evidence>
<feature type="signal peptide" evidence="10">
    <location>
        <begin position="1"/>
        <end position="17"/>
    </location>
</feature>
<dbReference type="InterPro" id="IPR036272">
    <property type="entry name" value="Methuselah_N_sf"/>
</dbReference>
<keyword evidence="3 9" id="KW-0812">Transmembrane</keyword>
<keyword evidence="7 9" id="KW-0472">Membrane</keyword>
<organism evidence="12 13">
    <name type="scientific">Meganyctiphanes norvegica</name>
    <name type="common">Northern krill</name>
    <name type="synonym">Thysanopoda norvegica</name>
    <dbReference type="NCBI Taxonomy" id="48144"/>
    <lineage>
        <taxon>Eukaryota</taxon>
        <taxon>Metazoa</taxon>
        <taxon>Ecdysozoa</taxon>
        <taxon>Arthropoda</taxon>
        <taxon>Crustacea</taxon>
        <taxon>Multicrustacea</taxon>
        <taxon>Malacostraca</taxon>
        <taxon>Eumalacostraca</taxon>
        <taxon>Eucarida</taxon>
        <taxon>Euphausiacea</taxon>
        <taxon>Euphausiidae</taxon>
        <taxon>Meganyctiphanes</taxon>
    </lineage>
</organism>
<feature type="domain" description="G-protein coupled receptors family 2 profile 2" evidence="11">
    <location>
        <begin position="439"/>
        <end position="698"/>
    </location>
</feature>
<dbReference type="PROSITE" id="PS50261">
    <property type="entry name" value="G_PROTEIN_RECEP_F2_4"/>
    <property type="match status" value="1"/>
</dbReference>
<dbReference type="SUPFAM" id="SSF81321">
    <property type="entry name" value="Family A G protein-coupled receptor-like"/>
    <property type="match status" value="1"/>
</dbReference>
<dbReference type="GO" id="GO:0016020">
    <property type="term" value="C:membrane"/>
    <property type="evidence" value="ECO:0007669"/>
    <property type="project" value="UniProtKB-SubCell"/>
</dbReference>
<dbReference type="Pfam" id="PF06652">
    <property type="entry name" value="Methuselah_N"/>
    <property type="match status" value="1"/>
</dbReference>
<feature type="region of interest" description="Disordered" evidence="8">
    <location>
        <begin position="731"/>
        <end position="775"/>
    </location>
</feature>
<dbReference type="PANTHER" id="PTHR46953">
    <property type="entry name" value="G-PROTEIN COUPLED RECEPTOR MTH-LIKE 1-RELATED"/>
    <property type="match status" value="1"/>
</dbReference>
<dbReference type="AlphaFoldDB" id="A0AAV2QT69"/>
<name>A0AAV2QT69_MEGNR</name>
<dbReference type="Gene3D" id="1.20.1070.10">
    <property type="entry name" value="Rhodopsin 7-helix transmembrane proteins"/>
    <property type="match status" value="1"/>
</dbReference>
<comment type="subcellular location">
    <subcellularLocation>
        <location evidence="1">Membrane</location>
        <topology evidence="1">Multi-pass membrane protein</topology>
    </subcellularLocation>
</comment>
<evidence type="ECO:0000259" key="11">
    <source>
        <dbReference type="PROSITE" id="PS50261"/>
    </source>
</evidence>
<dbReference type="InterPro" id="IPR052808">
    <property type="entry name" value="GPCR_Mth-like"/>
</dbReference>
<keyword evidence="5 9" id="KW-1133">Transmembrane helix</keyword>
<feature type="region of interest" description="Disordered" evidence="8">
    <location>
        <begin position="789"/>
        <end position="822"/>
    </location>
</feature>
<sequence length="822" mass="93128">MLRTLLLVCFLVLSGQCQEYVYDSDIEEYPGLVDDYTEYNYQDYQNYDVDYSHQAEFPPIDLSNATVKKCQCQGNEVLVDGVCKEHTTFMAVLLTYSWVQVPANTSDFGHVKVGKLQCPPNHVEVKRNTHEFSVTEHGHLIDMGLQFIYVDYCIEHLLDEKGELTWEAYGCLKPPKLHMCCSDTEILNSTNDCVPNDGKNSPPPLYMEEDPKQFSSLEASDVGMLSCGADEGQLTKVVLNGKKGMLLYHPETPFLMWAPSSSLQESNNYCVAKEDTNGDGDLHDVAFVCYVNPLEQHQQKCSNATCIRKCCPRGKIFDYSLGGCALAVNETQLWVPNYHTMEIDGPKTGASAPEDLAIVEGMPICSTDMFALEPHKNKEDKFHLLKNGSMHVPLYKTSLDSIHYCMDNFNIDNTQIVTLALMCFAEDGESHTTRCPIIHNILHPIFLLISAIFLAIVMIVYISIPELHAKVHGKCLVSHSFSLLLAFVFLVIVKWANKDMNIIACKTMASVIHISFLSAFFWLNVMCFDIWWTLKSMRPVAESGDASRRRFRIYSLYAWGCPAIIGMVAIIMNELPEEYDVLRPGFGEINCWFKGTTELWTYFYGFVLLLVIFNIIFFCHVSYILITMQRRNDPILNRTKKQERERVWLYVKLFSVMGITWVAEIISWQDGSCWGWFFTDAINSLQGLFIFLIFICKANMLKKIRDQWSPYIRTFKKAVGSTRITRSTTFTNTKRSDLSASQSEQANNDSKASQRTTESVLESSGKNLTPQNSVTGSVTGAQIHLPLSVKERPISEVSSEDLEAAIVSDKHKTNVSDNKDNP</sequence>
<dbReference type="EMBL" id="CAXKWB010009527">
    <property type="protein sequence ID" value="CAL4095067.1"/>
    <property type="molecule type" value="Genomic_DNA"/>
</dbReference>
<keyword evidence="6" id="KW-0675">Receptor</keyword>
<keyword evidence="6" id="KW-0807">Transducer</keyword>
<evidence type="ECO:0000256" key="2">
    <source>
        <dbReference type="ARBA" id="ARBA00008979"/>
    </source>
</evidence>
<dbReference type="SUPFAM" id="SSF63877">
    <property type="entry name" value="Methuselah ectodomain"/>
    <property type="match status" value="1"/>
</dbReference>
<evidence type="ECO:0000256" key="7">
    <source>
        <dbReference type="ARBA" id="ARBA00023136"/>
    </source>
</evidence>
<evidence type="ECO:0000313" key="12">
    <source>
        <dbReference type="EMBL" id="CAL4095067.1"/>
    </source>
</evidence>
<feature type="compositionally biased region" description="Polar residues" evidence="8">
    <location>
        <begin position="738"/>
        <end position="775"/>
    </location>
</feature>
<feature type="transmembrane region" description="Helical" evidence="9">
    <location>
        <begin position="674"/>
        <end position="695"/>
    </location>
</feature>
<dbReference type="InterPro" id="IPR017981">
    <property type="entry name" value="GPCR_2-like_7TM"/>
</dbReference>
<dbReference type="InterPro" id="IPR000832">
    <property type="entry name" value="GPCR_2_secretin-like"/>
</dbReference>
<evidence type="ECO:0000256" key="4">
    <source>
        <dbReference type="ARBA" id="ARBA00022729"/>
    </source>
</evidence>
<dbReference type="Proteomes" id="UP001497623">
    <property type="component" value="Unassembled WGS sequence"/>
</dbReference>
<evidence type="ECO:0000256" key="5">
    <source>
        <dbReference type="ARBA" id="ARBA00022989"/>
    </source>
</evidence>
<feature type="transmembrane region" description="Helical" evidence="9">
    <location>
        <begin position="553"/>
        <end position="572"/>
    </location>
</feature>